<dbReference type="SUPFAM" id="SSF109604">
    <property type="entry name" value="HD-domain/PDEase-like"/>
    <property type="match status" value="1"/>
</dbReference>
<name>A0ABS2QN72_9BACI</name>
<gene>
    <name evidence="2" type="ORF">JOC77_004097</name>
</gene>
<dbReference type="Gene3D" id="1.10.3210.10">
    <property type="entry name" value="Hypothetical protein af1432"/>
    <property type="match status" value="1"/>
</dbReference>
<feature type="domain" description="HD/PDEase" evidence="1">
    <location>
        <begin position="26"/>
        <end position="132"/>
    </location>
</feature>
<proteinExistence type="predicted"/>
<accession>A0ABS2QN72</accession>
<protein>
    <submittedName>
        <fullName evidence="2">(P)ppGpp synthase/HD superfamily hydrolase</fullName>
    </submittedName>
</protein>
<sequence length="183" mass="21173">MEESKLITEARQFAINAHQGQKRKLRETPYVQHPVNVAAILQKEKYAVEVIAAGLLHDVVEDTHYTINDIRERFGDKVALLVSSNTEDKQLTWEERKAHTISSAKIAAPEVKALIGADKLDNLRSILLEYELQGDSIWTHFKRGKEKQRWYYSGVSEALFENLETEDIPSFFYELRELSQRLK</sequence>
<dbReference type="GO" id="GO:0016787">
    <property type="term" value="F:hydrolase activity"/>
    <property type="evidence" value="ECO:0007669"/>
    <property type="project" value="UniProtKB-KW"/>
</dbReference>
<keyword evidence="2" id="KW-0378">Hydrolase</keyword>
<comment type="caution">
    <text evidence="2">The sequence shown here is derived from an EMBL/GenBank/DDBJ whole genome shotgun (WGS) entry which is preliminary data.</text>
</comment>
<organism evidence="2 3">
    <name type="scientific">Peribacillus deserti</name>
    <dbReference type="NCBI Taxonomy" id="673318"/>
    <lineage>
        <taxon>Bacteria</taxon>
        <taxon>Bacillati</taxon>
        <taxon>Bacillota</taxon>
        <taxon>Bacilli</taxon>
        <taxon>Bacillales</taxon>
        <taxon>Bacillaceae</taxon>
        <taxon>Peribacillus</taxon>
    </lineage>
</organism>
<dbReference type="PANTHER" id="PTHR46246:SF1">
    <property type="entry name" value="GUANOSINE-3',5'-BIS(DIPHOSPHATE) 3'-PYROPHOSPHOHYDROLASE MESH1"/>
    <property type="match status" value="1"/>
</dbReference>
<keyword evidence="3" id="KW-1185">Reference proteome</keyword>
<dbReference type="InterPro" id="IPR003607">
    <property type="entry name" value="HD/PDEase_dom"/>
</dbReference>
<dbReference type="EMBL" id="JAFBFI010000029">
    <property type="protein sequence ID" value="MBM7694622.1"/>
    <property type="molecule type" value="Genomic_DNA"/>
</dbReference>
<dbReference type="Pfam" id="PF13328">
    <property type="entry name" value="HD_4"/>
    <property type="match status" value="1"/>
</dbReference>
<dbReference type="PANTHER" id="PTHR46246">
    <property type="entry name" value="GUANOSINE-3',5'-BIS(DIPHOSPHATE) 3'-PYROPHOSPHOHYDROLASE MESH1"/>
    <property type="match status" value="1"/>
</dbReference>
<dbReference type="Proteomes" id="UP000823486">
    <property type="component" value="Unassembled WGS sequence"/>
</dbReference>
<evidence type="ECO:0000313" key="2">
    <source>
        <dbReference type="EMBL" id="MBM7694622.1"/>
    </source>
</evidence>
<reference evidence="2 3" key="1">
    <citation type="submission" date="2021-01" db="EMBL/GenBank/DDBJ databases">
        <title>Genomic Encyclopedia of Type Strains, Phase IV (KMG-IV): sequencing the most valuable type-strain genomes for metagenomic binning, comparative biology and taxonomic classification.</title>
        <authorList>
            <person name="Goeker M."/>
        </authorList>
    </citation>
    <scope>NUCLEOTIDE SEQUENCE [LARGE SCALE GENOMIC DNA]</scope>
    <source>
        <strain evidence="2 3">DSM 105482</strain>
    </source>
</reference>
<evidence type="ECO:0000313" key="3">
    <source>
        <dbReference type="Proteomes" id="UP000823486"/>
    </source>
</evidence>
<dbReference type="RefSeq" id="WP_204547595.1">
    <property type="nucleotide sequence ID" value="NZ_JAFBFI010000029.1"/>
</dbReference>
<dbReference type="InterPro" id="IPR052194">
    <property type="entry name" value="MESH1"/>
</dbReference>
<dbReference type="SMART" id="SM00471">
    <property type="entry name" value="HDc"/>
    <property type="match status" value="1"/>
</dbReference>
<evidence type="ECO:0000259" key="1">
    <source>
        <dbReference type="SMART" id="SM00471"/>
    </source>
</evidence>